<evidence type="ECO:0000313" key="3">
    <source>
        <dbReference type="Proteomes" id="UP000823388"/>
    </source>
</evidence>
<sequence>MIDVRRRRAAGDQRVAPAGRGRSTCGGRRAARPSPDHGDSGGVIDVWRARERSTIDLRRLRAAGDRHAAPTGGRRASRLSPDIGDGGDEINVWRARGRSTIGVRRDLVQGLAAKKQLVGVVA</sequence>
<proteinExistence type="predicted"/>
<feature type="region of interest" description="Disordered" evidence="1">
    <location>
        <begin position="1"/>
        <end position="43"/>
    </location>
</feature>
<gene>
    <name evidence="2" type="ORF">PVAP13_3NG196797</name>
</gene>
<organism evidence="2 3">
    <name type="scientific">Panicum virgatum</name>
    <name type="common">Blackwell switchgrass</name>
    <dbReference type="NCBI Taxonomy" id="38727"/>
    <lineage>
        <taxon>Eukaryota</taxon>
        <taxon>Viridiplantae</taxon>
        <taxon>Streptophyta</taxon>
        <taxon>Embryophyta</taxon>
        <taxon>Tracheophyta</taxon>
        <taxon>Spermatophyta</taxon>
        <taxon>Magnoliopsida</taxon>
        <taxon>Liliopsida</taxon>
        <taxon>Poales</taxon>
        <taxon>Poaceae</taxon>
        <taxon>PACMAD clade</taxon>
        <taxon>Panicoideae</taxon>
        <taxon>Panicodae</taxon>
        <taxon>Paniceae</taxon>
        <taxon>Panicinae</taxon>
        <taxon>Panicum</taxon>
        <taxon>Panicum sect. Hiantes</taxon>
    </lineage>
</organism>
<accession>A0A8T0U3P4</accession>
<reference evidence="2" key="1">
    <citation type="submission" date="2020-05" db="EMBL/GenBank/DDBJ databases">
        <title>WGS assembly of Panicum virgatum.</title>
        <authorList>
            <person name="Lovell J.T."/>
            <person name="Jenkins J."/>
            <person name="Shu S."/>
            <person name="Juenger T.E."/>
            <person name="Schmutz J."/>
        </authorList>
    </citation>
    <scope>NUCLEOTIDE SEQUENCE</scope>
    <source>
        <strain evidence="2">AP13</strain>
    </source>
</reference>
<dbReference type="AlphaFoldDB" id="A0A8T0U3P4"/>
<feature type="region of interest" description="Disordered" evidence="1">
    <location>
        <begin position="64"/>
        <end position="87"/>
    </location>
</feature>
<evidence type="ECO:0000256" key="1">
    <source>
        <dbReference type="SAM" id="MobiDB-lite"/>
    </source>
</evidence>
<keyword evidence="3" id="KW-1185">Reference proteome</keyword>
<dbReference type="EMBL" id="CM029042">
    <property type="protein sequence ID" value="KAG2616295.1"/>
    <property type="molecule type" value="Genomic_DNA"/>
</dbReference>
<protein>
    <submittedName>
        <fullName evidence="2">Uncharacterized protein</fullName>
    </submittedName>
</protein>
<dbReference type="Proteomes" id="UP000823388">
    <property type="component" value="Chromosome 3N"/>
</dbReference>
<evidence type="ECO:0000313" key="2">
    <source>
        <dbReference type="EMBL" id="KAG2616295.1"/>
    </source>
</evidence>
<name>A0A8T0U3P4_PANVG</name>
<comment type="caution">
    <text evidence="2">The sequence shown here is derived from an EMBL/GenBank/DDBJ whole genome shotgun (WGS) entry which is preliminary data.</text>
</comment>